<dbReference type="RefSeq" id="WP_200113953.1">
    <property type="nucleotide sequence ID" value="NZ_JAEHOH010000003.1"/>
</dbReference>
<dbReference type="InterPro" id="IPR000524">
    <property type="entry name" value="Tscrpt_reg_HTH_GntR"/>
</dbReference>
<evidence type="ECO:0000313" key="5">
    <source>
        <dbReference type="EMBL" id="MBK0418093.1"/>
    </source>
</evidence>
<keyword evidence="2" id="KW-0238">DNA-binding</keyword>
<evidence type="ECO:0000313" key="6">
    <source>
        <dbReference type="Proteomes" id="UP000608530"/>
    </source>
</evidence>
<dbReference type="GO" id="GO:0003677">
    <property type="term" value="F:DNA binding"/>
    <property type="evidence" value="ECO:0007669"/>
    <property type="project" value="UniProtKB-KW"/>
</dbReference>
<evidence type="ECO:0000256" key="3">
    <source>
        <dbReference type="ARBA" id="ARBA00023163"/>
    </source>
</evidence>
<dbReference type="SMART" id="SM00895">
    <property type="entry name" value="FCD"/>
    <property type="match status" value="1"/>
</dbReference>
<dbReference type="Pfam" id="PF00392">
    <property type="entry name" value="GntR"/>
    <property type="match status" value="1"/>
</dbReference>
<protein>
    <submittedName>
        <fullName evidence="5">FadR family transcriptional regulator</fullName>
    </submittedName>
</protein>
<dbReference type="Gene3D" id="1.10.10.10">
    <property type="entry name" value="Winged helix-like DNA-binding domain superfamily/Winged helix DNA-binding domain"/>
    <property type="match status" value="1"/>
</dbReference>
<dbReference type="PRINTS" id="PR00035">
    <property type="entry name" value="HTHGNTR"/>
</dbReference>
<dbReference type="InterPro" id="IPR036388">
    <property type="entry name" value="WH-like_DNA-bd_sf"/>
</dbReference>
<gene>
    <name evidence="5" type="ORF">JD276_03490</name>
</gene>
<dbReference type="SUPFAM" id="SSF48008">
    <property type="entry name" value="GntR ligand-binding domain-like"/>
    <property type="match status" value="1"/>
</dbReference>
<dbReference type="PANTHER" id="PTHR43537">
    <property type="entry name" value="TRANSCRIPTIONAL REGULATOR, GNTR FAMILY"/>
    <property type="match status" value="1"/>
</dbReference>
<dbReference type="SMART" id="SM00345">
    <property type="entry name" value="HTH_GNTR"/>
    <property type="match status" value="1"/>
</dbReference>
<dbReference type="Gene3D" id="1.20.120.530">
    <property type="entry name" value="GntR ligand-binding domain-like"/>
    <property type="match status" value="1"/>
</dbReference>
<keyword evidence="1" id="KW-0805">Transcription regulation</keyword>
<dbReference type="InterPro" id="IPR036390">
    <property type="entry name" value="WH_DNA-bd_sf"/>
</dbReference>
<evidence type="ECO:0000256" key="1">
    <source>
        <dbReference type="ARBA" id="ARBA00023015"/>
    </source>
</evidence>
<proteinExistence type="predicted"/>
<dbReference type="CDD" id="cd07377">
    <property type="entry name" value="WHTH_GntR"/>
    <property type="match status" value="1"/>
</dbReference>
<feature type="domain" description="HTH gntR-type" evidence="4">
    <location>
        <begin position="11"/>
        <end position="79"/>
    </location>
</feature>
<dbReference type="Pfam" id="PF07729">
    <property type="entry name" value="FCD"/>
    <property type="match status" value="1"/>
</dbReference>
<accession>A0A934Q643</accession>
<dbReference type="Proteomes" id="UP000608530">
    <property type="component" value="Unassembled WGS sequence"/>
</dbReference>
<dbReference type="PROSITE" id="PS50949">
    <property type="entry name" value="HTH_GNTR"/>
    <property type="match status" value="1"/>
</dbReference>
<dbReference type="GO" id="GO:0003700">
    <property type="term" value="F:DNA-binding transcription factor activity"/>
    <property type="evidence" value="ECO:0007669"/>
    <property type="project" value="InterPro"/>
</dbReference>
<organism evidence="5 6">
    <name type="scientific">Leucobacter chromiisoli</name>
    <dbReference type="NCBI Taxonomy" id="2796471"/>
    <lineage>
        <taxon>Bacteria</taxon>
        <taxon>Bacillati</taxon>
        <taxon>Actinomycetota</taxon>
        <taxon>Actinomycetes</taxon>
        <taxon>Micrococcales</taxon>
        <taxon>Microbacteriaceae</taxon>
        <taxon>Leucobacter</taxon>
    </lineage>
</organism>
<dbReference type="EMBL" id="JAEHOH010000003">
    <property type="protein sequence ID" value="MBK0418093.1"/>
    <property type="molecule type" value="Genomic_DNA"/>
</dbReference>
<evidence type="ECO:0000256" key="2">
    <source>
        <dbReference type="ARBA" id="ARBA00023125"/>
    </source>
</evidence>
<dbReference type="SUPFAM" id="SSF46785">
    <property type="entry name" value="Winged helix' DNA-binding domain"/>
    <property type="match status" value="1"/>
</dbReference>
<sequence>MTRVAPFADRRPLSEQVADAIMSRILDENLQPGDQLPTEPELIESFGVSRTVVREAGRTLVARGVVNIRPRRGMQVAEFDEQNFSRQVALMLRLGGGTFTQLMEMRRSLEPGMTAYAAMRRSDADVEELYRLVELVRATGDETESERALHIESDLGFHSVIAHATGNPFFSHMTLPFNEILTATYLQSPGYAPERSKTHDEHARIADAIAAGDAELARTVAIEHVNRVTAAAEALTPHIRFGGTP</sequence>
<dbReference type="InterPro" id="IPR011711">
    <property type="entry name" value="GntR_C"/>
</dbReference>
<evidence type="ECO:0000259" key="4">
    <source>
        <dbReference type="PROSITE" id="PS50949"/>
    </source>
</evidence>
<dbReference type="AlphaFoldDB" id="A0A934Q643"/>
<keyword evidence="6" id="KW-1185">Reference proteome</keyword>
<comment type="caution">
    <text evidence="5">The sequence shown here is derived from an EMBL/GenBank/DDBJ whole genome shotgun (WGS) entry which is preliminary data.</text>
</comment>
<name>A0A934Q643_9MICO</name>
<dbReference type="InterPro" id="IPR008920">
    <property type="entry name" value="TF_FadR/GntR_C"/>
</dbReference>
<reference evidence="5" key="1">
    <citation type="submission" date="2020-12" db="EMBL/GenBank/DDBJ databases">
        <title>Leucobacter sp. CAS1, isolated from Chromium sludge.</title>
        <authorList>
            <person name="Xu Z."/>
        </authorList>
    </citation>
    <scope>NUCLEOTIDE SEQUENCE</scope>
    <source>
        <strain evidence="5">CSA1</strain>
    </source>
</reference>
<dbReference type="PANTHER" id="PTHR43537:SF44">
    <property type="entry name" value="GNTR FAMILY REGULATORY PROTEIN"/>
    <property type="match status" value="1"/>
</dbReference>
<keyword evidence="3" id="KW-0804">Transcription</keyword>